<feature type="domain" description="FAD-binding" evidence="5">
    <location>
        <begin position="4"/>
        <end position="336"/>
    </location>
</feature>
<dbReference type="Gene3D" id="3.50.50.60">
    <property type="entry name" value="FAD/NAD(P)-binding domain"/>
    <property type="match status" value="1"/>
</dbReference>
<evidence type="ECO:0000259" key="5">
    <source>
        <dbReference type="Pfam" id="PF01494"/>
    </source>
</evidence>
<gene>
    <name evidence="6" type="ORF">H2200_010476</name>
</gene>
<accession>A0AA38X1I2</accession>
<keyword evidence="1" id="KW-0285">Flavoprotein</keyword>
<dbReference type="PRINTS" id="PR00420">
    <property type="entry name" value="RNGMNOXGNASE"/>
</dbReference>
<dbReference type="GO" id="GO:0004497">
    <property type="term" value="F:monooxygenase activity"/>
    <property type="evidence" value="ECO:0007669"/>
    <property type="project" value="UniProtKB-KW"/>
</dbReference>
<evidence type="ECO:0000256" key="3">
    <source>
        <dbReference type="ARBA" id="ARBA00023002"/>
    </source>
</evidence>
<dbReference type="Proteomes" id="UP001172673">
    <property type="component" value="Unassembled WGS sequence"/>
</dbReference>
<evidence type="ECO:0000313" key="6">
    <source>
        <dbReference type="EMBL" id="KAJ9605086.1"/>
    </source>
</evidence>
<dbReference type="PANTHER" id="PTHR46972:SF1">
    <property type="entry name" value="FAD DEPENDENT OXIDOREDUCTASE DOMAIN-CONTAINING PROTEIN"/>
    <property type="match status" value="1"/>
</dbReference>
<dbReference type="InterPro" id="IPR002938">
    <property type="entry name" value="FAD-bd"/>
</dbReference>
<keyword evidence="2" id="KW-0274">FAD</keyword>
<evidence type="ECO:0000313" key="7">
    <source>
        <dbReference type="Proteomes" id="UP001172673"/>
    </source>
</evidence>
<organism evidence="6 7">
    <name type="scientific">Cladophialophora chaetospira</name>
    <dbReference type="NCBI Taxonomy" id="386627"/>
    <lineage>
        <taxon>Eukaryota</taxon>
        <taxon>Fungi</taxon>
        <taxon>Dikarya</taxon>
        <taxon>Ascomycota</taxon>
        <taxon>Pezizomycotina</taxon>
        <taxon>Eurotiomycetes</taxon>
        <taxon>Chaetothyriomycetidae</taxon>
        <taxon>Chaetothyriales</taxon>
        <taxon>Herpotrichiellaceae</taxon>
        <taxon>Cladophialophora</taxon>
    </lineage>
</organism>
<name>A0AA38X1I2_9EURO</name>
<proteinExistence type="predicted"/>
<dbReference type="GO" id="GO:0071949">
    <property type="term" value="F:FAD binding"/>
    <property type="evidence" value="ECO:0007669"/>
    <property type="project" value="InterPro"/>
</dbReference>
<comment type="caution">
    <text evidence="6">The sequence shown here is derived from an EMBL/GenBank/DDBJ whole genome shotgun (WGS) entry which is preliminary data.</text>
</comment>
<dbReference type="EMBL" id="JAPDRK010000017">
    <property type="protein sequence ID" value="KAJ9605086.1"/>
    <property type="molecule type" value="Genomic_DNA"/>
</dbReference>
<protein>
    <recommendedName>
        <fullName evidence="5">FAD-binding domain-containing protein</fullName>
    </recommendedName>
</protein>
<evidence type="ECO:0000256" key="4">
    <source>
        <dbReference type="ARBA" id="ARBA00023033"/>
    </source>
</evidence>
<evidence type="ECO:0000256" key="2">
    <source>
        <dbReference type="ARBA" id="ARBA00022827"/>
    </source>
</evidence>
<reference evidence="6" key="1">
    <citation type="submission" date="2022-10" db="EMBL/GenBank/DDBJ databases">
        <title>Culturing micro-colonial fungi from biological soil crusts in the Mojave desert and describing Neophaeococcomyces mojavensis, and introducing the new genera and species Taxawa tesnikishii.</title>
        <authorList>
            <person name="Kurbessoian T."/>
            <person name="Stajich J.E."/>
        </authorList>
    </citation>
    <scope>NUCLEOTIDE SEQUENCE</scope>
    <source>
        <strain evidence="6">TK_41</strain>
    </source>
</reference>
<keyword evidence="7" id="KW-1185">Reference proteome</keyword>
<dbReference type="PANTHER" id="PTHR46972">
    <property type="entry name" value="MONOOXYGENASE ASQM-RELATED"/>
    <property type="match status" value="1"/>
</dbReference>
<dbReference type="Pfam" id="PF01494">
    <property type="entry name" value="FAD_binding_3"/>
    <property type="match status" value="1"/>
</dbReference>
<evidence type="ECO:0000256" key="1">
    <source>
        <dbReference type="ARBA" id="ARBA00022630"/>
    </source>
</evidence>
<dbReference type="SUPFAM" id="SSF51905">
    <property type="entry name" value="FAD/NAD(P)-binding domain"/>
    <property type="match status" value="1"/>
</dbReference>
<keyword evidence="4" id="KW-0503">Monooxygenase</keyword>
<keyword evidence="3" id="KW-0560">Oxidoreductase</keyword>
<dbReference type="InterPro" id="IPR036188">
    <property type="entry name" value="FAD/NAD-bd_sf"/>
</dbReference>
<sequence>MTPPVAILGAGPSGLTLARLLDRANIDFVVFERDESPTAAISTAGDKGVGGTLDLHAESGQLALQEAGLLDQFKAIARYDATVAIADSKGKVWISVGDDGEDSDKPEIDRKDLRTLLLSSVPEEKVRWGFKVQNVQKETDGSMSIHFADGRVESGFQLVVGADGAWSKARRLVTTAKPQYYGIHYLSALIQPENPFHTAAASLAGKGLYMALGDEKQILVVKLGTGSYQVSVGLRLPENWTSENAALLKDSSALRQTLLRDSFTDWPQSLMDVIRHSEGDFRTWPLYSMPAESLSWQTVPGVALVGDAAHLTVPLVGEGVNCALHDSLQLAQQIIKHGLDDLQGAVSEYEALMFPRAIDLIERSKESGEFYFAPDAPRGWLKTYAGMEMD</sequence>
<dbReference type="AlphaFoldDB" id="A0AA38X1I2"/>